<dbReference type="InterPro" id="IPR009061">
    <property type="entry name" value="DNA-bd_dom_put_sf"/>
</dbReference>
<dbReference type="PANTHER" id="PTHR30204:SF15">
    <property type="entry name" value="BLL5018 PROTEIN"/>
    <property type="match status" value="1"/>
</dbReference>
<dbReference type="Pfam" id="PF13411">
    <property type="entry name" value="MerR_1"/>
    <property type="match status" value="1"/>
</dbReference>
<dbReference type="GO" id="GO:0003677">
    <property type="term" value="F:DNA binding"/>
    <property type="evidence" value="ECO:0007669"/>
    <property type="project" value="UniProtKB-KW"/>
</dbReference>
<dbReference type="InterPro" id="IPR047057">
    <property type="entry name" value="MerR_fam"/>
</dbReference>
<dbReference type="Proteomes" id="UP000824267">
    <property type="component" value="Unassembled WGS sequence"/>
</dbReference>
<evidence type="ECO:0000313" key="3">
    <source>
        <dbReference type="EMBL" id="HIW87702.1"/>
    </source>
</evidence>
<proteinExistence type="predicted"/>
<dbReference type="SMART" id="SM00422">
    <property type="entry name" value="HTH_MERR"/>
    <property type="match status" value="1"/>
</dbReference>
<sequence length="114" mass="13481">MIDKLFYTIQEVSEELGVPYSTLRYWEKEISRLKPRRTSTGIRRYSREDVVLLKQIVYLSRDKGYTLDGVKRVLRTQETKTDEVDMEVISTLKNMKGFLLDLKTRLNSGRSEEE</sequence>
<comment type="caution">
    <text evidence="3">The sequence shown here is derived from an EMBL/GenBank/DDBJ whole genome shotgun (WGS) entry which is preliminary data.</text>
</comment>
<dbReference type="AlphaFoldDB" id="A0A9D1UH68"/>
<evidence type="ECO:0000313" key="4">
    <source>
        <dbReference type="Proteomes" id="UP000824267"/>
    </source>
</evidence>
<evidence type="ECO:0000256" key="1">
    <source>
        <dbReference type="ARBA" id="ARBA00023125"/>
    </source>
</evidence>
<accession>A0A9D1UH68</accession>
<dbReference type="PANTHER" id="PTHR30204">
    <property type="entry name" value="REDOX-CYCLING DRUG-SENSING TRANSCRIPTIONAL ACTIVATOR SOXR"/>
    <property type="match status" value="1"/>
</dbReference>
<dbReference type="EMBL" id="DXGG01000171">
    <property type="protein sequence ID" value="HIW87702.1"/>
    <property type="molecule type" value="Genomic_DNA"/>
</dbReference>
<dbReference type="PROSITE" id="PS50937">
    <property type="entry name" value="HTH_MERR_2"/>
    <property type="match status" value="1"/>
</dbReference>
<dbReference type="SUPFAM" id="SSF46955">
    <property type="entry name" value="Putative DNA-binding domain"/>
    <property type="match status" value="1"/>
</dbReference>
<gene>
    <name evidence="3" type="ORF">IAC47_05450</name>
</gene>
<dbReference type="InterPro" id="IPR000551">
    <property type="entry name" value="MerR-type_HTH_dom"/>
</dbReference>
<dbReference type="Gene3D" id="1.10.1660.10">
    <property type="match status" value="1"/>
</dbReference>
<evidence type="ECO:0000259" key="2">
    <source>
        <dbReference type="PROSITE" id="PS50937"/>
    </source>
</evidence>
<reference evidence="3" key="1">
    <citation type="journal article" date="2021" name="PeerJ">
        <title>Extensive microbial diversity within the chicken gut microbiome revealed by metagenomics and culture.</title>
        <authorList>
            <person name="Gilroy R."/>
            <person name="Ravi A."/>
            <person name="Getino M."/>
            <person name="Pursley I."/>
            <person name="Horton D.L."/>
            <person name="Alikhan N.F."/>
            <person name="Baker D."/>
            <person name="Gharbi K."/>
            <person name="Hall N."/>
            <person name="Watson M."/>
            <person name="Adriaenssens E.M."/>
            <person name="Foster-Nyarko E."/>
            <person name="Jarju S."/>
            <person name="Secka A."/>
            <person name="Antonio M."/>
            <person name="Oren A."/>
            <person name="Chaudhuri R.R."/>
            <person name="La Ragione R."/>
            <person name="Hildebrand F."/>
            <person name="Pallen M.J."/>
        </authorList>
    </citation>
    <scope>NUCLEOTIDE SEQUENCE</scope>
    <source>
        <strain evidence="3">Gambia16-930</strain>
    </source>
</reference>
<organism evidence="3 4">
    <name type="scientific">Candidatus Onthomorpha intestinigallinarum</name>
    <dbReference type="NCBI Taxonomy" id="2840880"/>
    <lineage>
        <taxon>Bacteria</taxon>
        <taxon>Pseudomonadati</taxon>
        <taxon>Bacteroidota</taxon>
        <taxon>Bacteroidia</taxon>
        <taxon>Bacteroidales</taxon>
        <taxon>Candidatus Onthomorpha</taxon>
    </lineage>
</organism>
<name>A0A9D1UH68_9BACT</name>
<keyword evidence="1" id="KW-0238">DNA-binding</keyword>
<reference evidence="3" key="2">
    <citation type="submission" date="2021-04" db="EMBL/GenBank/DDBJ databases">
        <authorList>
            <person name="Gilroy R."/>
        </authorList>
    </citation>
    <scope>NUCLEOTIDE SEQUENCE</scope>
    <source>
        <strain evidence="3">Gambia16-930</strain>
    </source>
</reference>
<feature type="domain" description="HTH merR-type" evidence="2">
    <location>
        <begin position="6"/>
        <end position="76"/>
    </location>
</feature>
<protein>
    <submittedName>
        <fullName evidence="3">MerR family transcriptional regulator</fullName>
    </submittedName>
</protein>
<dbReference type="GO" id="GO:0003700">
    <property type="term" value="F:DNA-binding transcription factor activity"/>
    <property type="evidence" value="ECO:0007669"/>
    <property type="project" value="InterPro"/>
</dbReference>